<protein>
    <submittedName>
        <fullName evidence="1">Uncharacterized protein</fullName>
    </submittedName>
</protein>
<keyword evidence="2" id="KW-1185">Reference proteome</keyword>
<dbReference type="Proteomes" id="UP000799750">
    <property type="component" value="Unassembled WGS sequence"/>
</dbReference>
<dbReference type="EMBL" id="MU004191">
    <property type="protein sequence ID" value="KAF2493836.1"/>
    <property type="molecule type" value="Genomic_DNA"/>
</dbReference>
<accession>A0A6A6QNZ1</accession>
<name>A0A6A6QNZ1_9PEZI</name>
<dbReference type="AlphaFoldDB" id="A0A6A6QNZ1"/>
<organism evidence="1 2">
    <name type="scientific">Lophium mytilinum</name>
    <dbReference type="NCBI Taxonomy" id="390894"/>
    <lineage>
        <taxon>Eukaryota</taxon>
        <taxon>Fungi</taxon>
        <taxon>Dikarya</taxon>
        <taxon>Ascomycota</taxon>
        <taxon>Pezizomycotina</taxon>
        <taxon>Dothideomycetes</taxon>
        <taxon>Pleosporomycetidae</taxon>
        <taxon>Mytilinidiales</taxon>
        <taxon>Mytilinidiaceae</taxon>
        <taxon>Lophium</taxon>
    </lineage>
</organism>
<gene>
    <name evidence="1" type="ORF">BU16DRAFT_56892</name>
</gene>
<sequence length="259" mass="27529">MCKQRWFAYRGCKHQVAASPIEPCKPPEYKEDVSMGQPHTWDVDLRILDGKCPSCTMDVFGWEDEASNNFALEAARRAIDAGLDSAVIFNLFDSPPNFDFPIPEFGALNLDPPTPVISPPRSPVGFGQGPFGIAVPPPGSPVNSLPGTPLNFGPGPFGNALQHPGFPMAAPPPLQIMGPPPMFQLYSPQGMMPSPLTLPPGTVLPPLPPGVVYGPPGFLAGPLPPGAFLGPPPGMIMNGPPPGMIRDPIRYKYKVPGKP</sequence>
<proteinExistence type="predicted"/>
<dbReference type="OrthoDB" id="10480993at2759"/>
<evidence type="ECO:0000313" key="1">
    <source>
        <dbReference type="EMBL" id="KAF2493836.1"/>
    </source>
</evidence>
<reference evidence="1" key="1">
    <citation type="journal article" date="2020" name="Stud. Mycol.">
        <title>101 Dothideomycetes genomes: a test case for predicting lifestyles and emergence of pathogens.</title>
        <authorList>
            <person name="Haridas S."/>
            <person name="Albert R."/>
            <person name="Binder M."/>
            <person name="Bloem J."/>
            <person name="Labutti K."/>
            <person name="Salamov A."/>
            <person name="Andreopoulos B."/>
            <person name="Baker S."/>
            <person name="Barry K."/>
            <person name="Bills G."/>
            <person name="Bluhm B."/>
            <person name="Cannon C."/>
            <person name="Castanera R."/>
            <person name="Culley D."/>
            <person name="Daum C."/>
            <person name="Ezra D."/>
            <person name="Gonzalez J."/>
            <person name="Henrissat B."/>
            <person name="Kuo A."/>
            <person name="Liang C."/>
            <person name="Lipzen A."/>
            <person name="Lutzoni F."/>
            <person name="Magnuson J."/>
            <person name="Mondo S."/>
            <person name="Nolan M."/>
            <person name="Ohm R."/>
            <person name="Pangilinan J."/>
            <person name="Park H.-J."/>
            <person name="Ramirez L."/>
            <person name="Alfaro M."/>
            <person name="Sun H."/>
            <person name="Tritt A."/>
            <person name="Yoshinaga Y."/>
            <person name="Zwiers L.-H."/>
            <person name="Turgeon B."/>
            <person name="Goodwin S."/>
            <person name="Spatafora J."/>
            <person name="Crous P."/>
            <person name="Grigoriev I."/>
        </authorList>
    </citation>
    <scope>NUCLEOTIDE SEQUENCE</scope>
    <source>
        <strain evidence="1">CBS 269.34</strain>
    </source>
</reference>
<evidence type="ECO:0000313" key="2">
    <source>
        <dbReference type="Proteomes" id="UP000799750"/>
    </source>
</evidence>